<protein>
    <submittedName>
        <fullName evidence="2">SGT1 domain containing protein</fullName>
    </submittedName>
</protein>
<dbReference type="EMBL" id="JH126399">
    <property type="protein sequence ID" value="EGX96571.1"/>
    <property type="molecule type" value="Genomic_DNA"/>
</dbReference>
<dbReference type="GeneID" id="18163260"/>
<dbReference type="PANTHER" id="PTHR13060">
    <property type="entry name" value="SGT1 PROTEIN HSGT1 SUPPRESSOR OF GCR2"/>
    <property type="match status" value="1"/>
</dbReference>
<evidence type="ECO:0000313" key="2">
    <source>
        <dbReference type="EMBL" id="EGX96571.1"/>
    </source>
</evidence>
<dbReference type="Proteomes" id="UP000001610">
    <property type="component" value="Unassembled WGS sequence"/>
</dbReference>
<evidence type="ECO:0000313" key="3">
    <source>
        <dbReference type="Proteomes" id="UP000001610"/>
    </source>
</evidence>
<feature type="region of interest" description="Disordered" evidence="1">
    <location>
        <begin position="620"/>
        <end position="651"/>
    </location>
</feature>
<dbReference type="eggNOG" id="KOG2406">
    <property type="taxonomic scope" value="Eukaryota"/>
</dbReference>
<keyword evidence="3" id="KW-1185">Reference proteome</keyword>
<dbReference type="RefSeq" id="XP_006666448.1">
    <property type="nucleotide sequence ID" value="XM_006666385.1"/>
</dbReference>
<dbReference type="STRING" id="983644.G3J3U6"/>
<organism evidence="2 3">
    <name type="scientific">Cordyceps militaris (strain CM01)</name>
    <name type="common">Caterpillar fungus</name>
    <dbReference type="NCBI Taxonomy" id="983644"/>
    <lineage>
        <taxon>Eukaryota</taxon>
        <taxon>Fungi</taxon>
        <taxon>Dikarya</taxon>
        <taxon>Ascomycota</taxon>
        <taxon>Pezizomycotina</taxon>
        <taxon>Sordariomycetes</taxon>
        <taxon>Hypocreomycetidae</taxon>
        <taxon>Hypocreales</taxon>
        <taxon>Cordycipitaceae</taxon>
        <taxon>Cordyceps</taxon>
    </lineage>
</organism>
<reference evidence="2 3" key="1">
    <citation type="journal article" date="2011" name="Genome Biol.">
        <title>Genome sequence of the insect pathogenic fungus Cordyceps militaris, a valued traditional Chinese medicine.</title>
        <authorList>
            <person name="Zheng P."/>
            <person name="Xia Y."/>
            <person name="Xiao G."/>
            <person name="Xiong C."/>
            <person name="Hu X."/>
            <person name="Zhang S."/>
            <person name="Zheng H."/>
            <person name="Huang Y."/>
            <person name="Zhou Y."/>
            <person name="Wang S."/>
            <person name="Zhao G.P."/>
            <person name="Liu X."/>
            <person name="St Leger R.J."/>
            <person name="Wang C."/>
        </authorList>
    </citation>
    <scope>NUCLEOTIDE SEQUENCE [LARGE SCALE GENOMIC DNA]</scope>
    <source>
        <strain evidence="2 3">CM01</strain>
    </source>
</reference>
<feature type="region of interest" description="Disordered" evidence="1">
    <location>
        <begin position="552"/>
        <end position="605"/>
    </location>
</feature>
<dbReference type="VEuPathDB" id="FungiDB:CCM_01228"/>
<evidence type="ECO:0000256" key="1">
    <source>
        <dbReference type="SAM" id="MobiDB-lite"/>
    </source>
</evidence>
<proteinExistence type="predicted"/>
<dbReference type="InParanoid" id="G3J3U6"/>
<name>G3J3U6_CORMM</name>
<dbReference type="HOGENOM" id="CLU_006241_2_0_1"/>
<accession>G3J3U6</accession>
<dbReference type="PANTHER" id="PTHR13060:SF0">
    <property type="entry name" value="PROTEIN ECDYSONELESS HOMOLOG"/>
    <property type="match status" value="1"/>
</dbReference>
<dbReference type="Pfam" id="PF07093">
    <property type="entry name" value="SGT1"/>
    <property type="match status" value="1"/>
</dbReference>
<feature type="region of interest" description="Disordered" evidence="1">
    <location>
        <begin position="450"/>
        <end position="490"/>
    </location>
</feature>
<dbReference type="GO" id="GO:0005634">
    <property type="term" value="C:nucleus"/>
    <property type="evidence" value="ECO:0007669"/>
    <property type="project" value="TreeGrafter"/>
</dbReference>
<sequence length="651" mass="73423">MAHANHNASEGEPHQFERQLSENSMEYMIFILDDNCEGVKYLNRLNSIGKEATRLMDSVATNYVWQRDEFRLQVVNDQGETRSRDSRLEQQSDKSMLGLIYLHGTTDYGDAVEDEWLIVYVLRELSKTHPELFIRVADEDGEFLLVEAANALPNWLNPEIDHCRVWIQGGKLNIIPLRSDKTQPGAAKSLTLAGAVNCLRTEPNALIHSPSIEDEAFYRLDKYPAHVDDSIHYSTVTIPRKLAYIIHELPKTISAAVEAFYLRDHAGMKKTASEVEELHLPPTDLVTVGVRFSRVLFAQLRSQRFEAPRHWQNIMQSHVGEEKEKGGPNNILALDDGIKLTCGYEMLALTAAKNKSRAVRELSIMLQDSKYDDEELPTDEDIETWLDVRRNDNEGWLDINYEDFERELEGKGAKSNNTGKKYPGFGDARTQDHLRKIVSRFDAFMNNETAGLDGAEINEMDMDNDDDDDDDLDPDEESGENSDMEDKEVSFDEETFSRMMKEMIGLPVDNPTMASTGQYSRTTARSIRTQSTSAEDEDIKNLALQMEAELKRHGALHLDSPKSQQSKVDSSGGGESRDKVSGKGKQPATEAEDRESEDEDSELEVNIDYNLAKNLLESFKSQGGMAGPTGNLLGLMGIQLPRDEDDGEKRE</sequence>
<dbReference type="AlphaFoldDB" id="G3J3U6"/>
<feature type="region of interest" description="Disordered" evidence="1">
    <location>
        <begin position="505"/>
        <end position="536"/>
    </location>
</feature>
<dbReference type="OrthoDB" id="27237at2759"/>
<dbReference type="InterPro" id="IPR010770">
    <property type="entry name" value="Ecd"/>
</dbReference>
<dbReference type="OMA" id="TKDYIWQ"/>
<feature type="compositionally biased region" description="Acidic residues" evidence="1">
    <location>
        <begin position="456"/>
        <end position="486"/>
    </location>
</feature>
<feature type="compositionally biased region" description="Acidic residues" evidence="1">
    <location>
        <begin position="590"/>
        <end position="605"/>
    </location>
</feature>
<feature type="compositionally biased region" description="Polar residues" evidence="1">
    <location>
        <begin position="512"/>
        <end position="533"/>
    </location>
</feature>
<dbReference type="KEGG" id="cmt:CCM_01228"/>
<gene>
    <name evidence="2" type="ORF">CCM_01228</name>
</gene>